<feature type="transmembrane region" description="Helical" evidence="1">
    <location>
        <begin position="41"/>
        <end position="65"/>
    </location>
</feature>
<feature type="transmembrane region" description="Helical" evidence="1">
    <location>
        <begin position="153"/>
        <end position="178"/>
    </location>
</feature>
<feature type="transmembrane region" description="Helical" evidence="1">
    <location>
        <begin position="71"/>
        <end position="95"/>
    </location>
</feature>
<keyword evidence="3" id="KW-1185">Reference proteome</keyword>
<dbReference type="Proteomes" id="UP000232003">
    <property type="component" value="Chromosome"/>
</dbReference>
<name>A0A2K8SJ15_9NOSO</name>
<protein>
    <submittedName>
        <fullName evidence="2">Cytochrome c biogenesis protein CcdA</fullName>
    </submittedName>
</protein>
<feature type="transmembrane region" description="Helical" evidence="1">
    <location>
        <begin position="199"/>
        <end position="221"/>
    </location>
</feature>
<dbReference type="Pfam" id="PF11139">
    <property type="entry name" value="SfLAP"/>
    <property type="match status" value="1"/>
</dbReference>
<gene>
    <name evidence="2" type="ORF">COO91_01288</name>
</gene>
<evidence type="ECO:0000313" key="3">
    <source>
        <dbReference type="Proteomes" id="UP000232003"/>
    </source>
</evidence>
<evidence type="ECO:0000313" key="2">
    <source>
        <dbReference type="EMBL" id="AUB35408.1"/>
    </source>
</evidence>
<accession>A0A2K8SJ15</accession>
<dbReference type="KEGG" id="nfl:COO91_01288"/>
<keyword evidence="1" id="KW-1133">Transmembrane helix</keyword>
<feature type="transmembrane region" description="Helical" evidence="1">
    <location>
        <begin position="116"/>
        <end position="138"/>
    </location>
</feature>
<keyword evidence="1" id="KW-0472">Membrane</keyword>
<dbReference type="EMBL" id="CP024785">
    <property type="protein sequence ID" value="AUB35408.1"/>
    <property type="molecule type" value="Genomic_DNA"/>
</dbReference>
<keyword evidence="1" id="KW-0812">Transmembrane</keyword>
<reference evidence="2 3" key="1">
    <citation type="submission" date="2017-11" db="EMBL/GenBank/DDBJ databases">
        <title>Complete genome of a free-living desiccation-tolerant cyanobacterium and its photosynthetic adaptation to extreme terrestrial habitat.</title>
        <authorList>
            <person name="Shang J."/>
        </authorList>
    </citation>
    <scope>NUCLEOTIDE SEQUENCE [LARGE SCALE GENOMIC DNA]</scope>
    <source>
        <strain evidence="2 3">CCNUN1</strain>
    </source>
</reference>
<evidence type="ECO:0000256" key="1">
    <source>
        <dbReference type="SAM" id="Phobius"/>
    </source>
</evidence>
<dbReference type="OrthoDB" id="492936at2"/>
<feature type="transmembrane region" description="Helical" evidence="1">
    <location>
        <begin position="6"/>
        <end position="29"/>
    </location>
</feature>
<proteinExistence type="predicted"/>
<dbReference type="RefSeq" id="WP_100897641.1">
    <property type="nucleotide sequence ID" value="NZ_CAWNNC010000001.1"/>
</dbReference>
<dbReference type="AlphaFoldDB" id="A0A2K8SJ15"/>
<organism evidence="2 3">
    <name type="scientific">Nostoc flagelliforme CCNUN1</name>
    <dbReference type="NCBI Taxonomy" id="2038116"/>
    <lineage>
        <taxon>Bacteria</taxon>
        <taxon>Bacillati</taxon>
        <taxon>Cyanobacteriota</taxon>
        <taxon>Cyanophyceae</taxon>
        <taxon>Nostocales</taxon>
        <taxon>Nostocaceae</taxon>
        <taxon>Nostoc</taxon>
    </lineage>
</organism>
<sequence>MNMLVLSLIGIAAVDSLNPTAIAFLIYFLSTPKPVIRSVTFVFGVFAAYLTGGLLFIFGISQLITNFVNNFIVSAGWFIYVIQFIIGVVLIVIGLKINQFSNNQPTKKRPKVLKPFNTFLLGLAATFSEIPTALPYIAAIEQIVKANLNFSEIIVLLIIYNFIFVFPAIILIVIYIMFPDKSADIITKINQQITKWVPKLTQVFLIAFGLWLVVDCIFYSLKHLLQ</sequence>
<dbReference type="InterPro" id="IPR021315">
    <property type="entry name" value="Gap/Sap"/>
</dbReference>